<dbReference type="RefSeq" id="WP_185252799.1">
    <property type="nucleotide sequence ID" value="NZ_JACKXE010000001.1"/>
</dbReference>
<feature type="domain" description="PASTA" evidence="16">
    <location>
        <begin position="699"/>
        <end position="764"/>
    </location>
</feature>
<evidence type="ECO:0000256" key="7">
    <source>
        <dbReference type="ARBA" id="ARBA00022801"/>
    </source>
</evidence>
<keyword evidence="4" id="KW-0645">Protease</keyword>
<dbReference type="InterPro" id="IPR001460">
    <property type="entry name" value="PCN-bd_Tpept"/>
</dbReference>
<keyword evidence="7" id="KW-0378">Hydrolase</keyword>
<dbReference type="InterPro" id="IPR001264">
    <property type="entry name" value="Glyco_trans_51"/>
</dbReference>
<dbReference type="Gene3D" id="1.10.3810.10">
    <property type="entry name" value="Biosynthetic peptidoglycan transglycosylase-like"/>
    <property type="match status" value="1"/>
</dbReference>
<feature type="region of interest" description="Disordered" evidence="14">
    <location>
        <begin position="763"/>
        <end position="805"/>
    </location>
</feature>
<evidence type="ECO:0000256" key="8">
    <source>
        <dbReference type="ARBA" id="ARBA00022960"/>
    </source>
</evidence>
<evidence type="ECO:0000256" key="4">
    <source>
        <dbReference type="ARBA" id="ARBA00022670"/>
    </source>
</evidence>
<dbReference type="PANTHER" id="PTHR32282">
    <property type="entry name" value="BINDING PROTEIN TRANSPEPTIDASE, PUTATIVE-RELATED"/>
    <property type="match status" value="1"/>
</dbReference>
<dbReference type="GO" id="GO:0008955">
    <property type="term" value="F:peptidoglycan glycosyltransferase activity"/>
    <property type="evidence" value="ECO:0007669"/>
    <property type="project" value="UniProtKB-EC"/>
</dbReference>
<evidence type="ECO:0000256" key="3">
    <source>
        <dbReference type="ARBA" id="ARBA00022645"/>
    </source>
</evidence>
<dbReference type="Proteomes" id="UP000523955">
    <property type="component" value="Unassembled WGS sequence"/>
</dbReference>
<keyword evidence="3" id="KW-0121">Carboxypeptidase</keyword>
<evidence type="ECO:0000256" key="11">
    <source>
        <dbReference type="ARBA" id="ARBA00023316"/>
    </source>
</evidence>
<dbReference type="Gene3D" id="3.30.10.20">
    <property type="match status" value="1"/>
</dbReference>
<dbReference type="SMART" id="SM00740">
    <property type="entry name" value="PASTA"/>
    <property type="match status" value="1"/>
</dbReference>
<keyword evidence="15" id="KW-0472">Membrane</keyword>
<dbReference type="InterPro" id="IPR012338">
    <property type="entry name" value="Beta-lactam/transpept-like"/>
</dbReference>
<keyword evidence="18" id="KW-1185">Reference proteome</keyword>
<dbReference type="PANTHER" id="PTHR32282:SF33">
    <property type="entry name" value="PEPTIDOGLYCAN GLYCOSYLTRANSFERASE"/>
    <property type="match status" value="1"/>
</dbReference>
<dbReference type="GO" id="GO:0030288">
    <property type="term" value="C:outer membrane-bounded periplasmic space"/>
    <property type="evidence" value="ECO:0007669"/>
    <property type="project" value="TreeGrafter"/>
</dbReference>
<comment type="similarity">
    <text evidence="2">In the N-terminal section; belongs to the glycosyltransferase 51 family.</text>
</comment>
<evidence type="ECO:0000259" key="16">
    <source>
        <dbReference type="PROSITE" id="PS51178"/>
    </source>
</evidence>
<name>A0A7X0VAS6_9ACTN</name>
<accession>A0A7X0VAS6</accession>
<dbReference type="GO" id="GO:0008360">
    <property type="term" value="P:regulation of cell shape"/>
    <property type="evidence" value="ECO:0007669"/>
    <property type="project" value="UniProtKB-KW"/>
</dbReference>
<evidence type="ECO:0000256" key="14">
    <source>
        <dbReference type="SAM" id="MobiDB-lite"/>
    </source>
</evidence>
<reference evidence="17 18" key="1">
    <citation type="submission" date="2020-08" db="EMBL/GenBank/DDBJ databases">
        <authorList>
            <person name="Seo M.-J."/>
        </authorList>
    </citation>
    <scope>NUCLEOTIDE SEQUENCE [LARGE SCALE GENOMIC DNA]</scope>
    <source>
        <strain evidence="17 18">KIGAM211</strain>
    </source>
</reference>
<evidence type="ECO:0000256" key="9">
    <source>
        <dbReference type="ARBA" id="ARBA00022984"/>
    </source>
</evidence>
<keyword evidence="11" id="KW-0961">Cell wall biogenesis/degradation</keyword>
<comment type="catalytic activity">
    <reaction evidence="13">
        <text>[GlcNAc-(1-&gt;4)-Mur2Ac(oyl-L-Ala-gamma-D-Glu-L-Lys-D-Ala-D-Ala)](n)-di-trans,octa-cis-undecaprenyl diphosphate + beta-D-GlcNAc-(1-&gt;4)-Mur2Ac(oyl-L-Ala-gamma-D-Glu-L-Lys-D-Ala-D-Ala)-di-trans,octa-cis-undecaprenyl diphosphate = [GlcNAc-(1-&gt;4)-Mur2Ac(oyl-L-Ala-gamma-D-Glu-L-Lys-D-Ala-D-Ala)](n+1)-di-trans,octa-cis-undecaprenyl diphosphate + di-trans,octa-cis-undecaprenyl diphosphate + H(+)</text>
        <dbReference type="Rhea" id="RHEA:23708"/>
        <dbReference type="Rhea" id="RHEA-COMP:9602"/>
        <dbReference type="Rhea" id="RHEA-COMP:9603"/>
        <dbReference type="ChEBI" id="CHEBI:15378"/>
        <dbReference type="ChEBI" id="CHEBI:58405"/>
        <dbReference type="ChEBI" id="CHEBI:60033"/>
        <dbReference type="ChEBI" id="CHEBI:78435"/>
        <dbReference type="EC" id="2.4.99.28"/>
    </reaction>
</comment>
<dbReference type="SUPFAM" id="SSF53955">
    <property type="entry name" value="Lysozyme-like"/>
    <property type="match status" value="1"/>
</dbReference>
<dbReference type="Pfam" id="PF00905">
    <property type="entry name" value="Transpeptidase"/>
    <property type="match status" value="1"/>
</dbReference>
<proteinExistence type="inferred from homology"/>
<dbReference type="Pfam" id="PF00912">
    <property type="entry name" value="Transgly"/>
    <property type="match status" value="1"/>
</dbReference>
<protein>
    <submittedName>
        <fullName evidence="17">Transglycosylase domain-containing protein</fullName>
    </submittedName>
</protein>
<dbReference type="CDD" id="cd06577">
    <property type="entry name" value="PASTA_pknB"/>
    <property type="match status" value="1"/>
</dbReference>
<evidence type="ECO:0000256" key="6">
    <source>
        <dbReference type="ARBA" id="ARBA00022679"/>
    </source>
</evidence>
<evidence type="ECO:0000256" key="13">
    <source>
        <dbReference type="ARBA" id="ARBA00049902"/>
    </source>
</evidence>
<dbReference type="SUPFAM" id="SSF56601">
    <property type="entry name" value="beta-lactamase/transpeptidase-like"/>
    <property type="match status" value="1"/>
</dbReference>
<sequence length="805" mass="85246">MSVPRNDRLPIGRVASHLGVMLAVAAVMGVVVAGLAIPFAGVLGIGARNVARTMDSLPAALETQPLAQKTRIVDADGNVIASLYDENRINVPLTQISRTMVKAIVAIEDYRFYQHGALDLKGTLRALVTNQASGGVTQGGSSITQQMVKLTLLSQADTKAERKAATDDTYARKIKELRYAIAFEENHSKDWILERYLNIAYFGDGAFGVQAAARHYFDKNAKDLDLRESAMLAGLVKNPTGYDPTNSPDRALERRNVVLDRMAELNVVRTGKANKTKKEPLGLKVVATKNGCVFSRAPFFCDYVLSTLMKDRSLGKTPEERKKLLYSGGLTIRTTVSLRDQDAADASVRSHVFPQDQAIGALAMVEPKTGDVKAIAQSRPMGRDKAKGETYLNYVVPQEYGDSAGFQAGSTFKAFVLATAIDDDIPLSQTFDAQHTMTFNQADFANCEGDPPFAGEFDISNSTRDGVMDVYTGTRQSVNTFYLQLERETGVCDPFNLAKEMGVRLTNPTGDKYGNGAERVPTFTLGVANVSPLEMAEAYATFAGRGLHCDARPVTSIEDAGGTTIKEYPSQCTQVMPQSTADAVNDVLRGVQEPGGFGYDLGHTNLTVPSAAKTGTTQDGKSVWFMGYTPQLATAAMIAGANEFGQPMRLPGQTIGGNYISDATGSGFAGPMWGGAMHVINQWLDDVDFVAPSGEDVAGVQTVVPTTSGMSFDQAQQVLGDAGFTTVDGGYRDSSAALDTVAYTYPAAGSSAASGSSITIYRSTGHPYVPPQNNGGGGGGGRGNGNGNGNGNGGGNGGGGGGGRR</sequence>
<feature type="transmembrane region" description="Helical" evidence="15">
    <location>
        <begin position="20"/>
        <end position="47"/>
    </location>
</feature>
<dbReference type="Gene3D" id="3.40.710.10">
    <property type="entry name" value="DD-peptidase/beta-lactamase superfamily"/>
    <property type="match status" value="1"/>
</dbReference>
<keyword evidence="5" id="KW-0328">Glycosyltransferase</keyword>
<keyword evidence="10" id="KW-0511">Multifunctional enzyme</keyword>
<dbReference type="InterPro" id="IPR050396">
    <property type="entry name" value="Glycosyltr_51/Transpeptidase"/>
</dbReference>
<keyword evidence="8" id="KW-0133">Cell shape</keyword>
<evidence type="ECO:0000256" key="10">
    <source>
        <dbReference type="ARBA" id="ARBA00023268"/>
    </source>
</evidence>
<feature type="compositionally biased region" description="Gly residues" evidence="14">
    <location>
        <begin position="774"/>
        <end position="805"/>
    </location>
</feature>
<dbReference type="GO" id="GO:0009252">
    <property type="term" value="P:peptidoglycan biosynthetic process"/>
    <property type="evidence" value="ECO:0007669"/>
    <property type="project" value="UniProtKB-KW"/>
</dbReference>
<evidence type="ECO:0000256" key="5">
    <source>
        <dbReference type="ARBA" id="ARBA00022676"/>
    </source>
</evidence>
<keyword evidence="15" id="KW-0812">Transmembrane</keyword>
<comment type="caution">
    <text evidence="17">The sequence shown here is derived from an EMBL/GenBank/DDBJ whole genome shotgun (WGS) entry which is preliminary data.</text>
</comment>
<dbReference type="EMBL" id="JACKXE010000001">
    <property type="protein sequence ID" value="MBB6627660.1"/>
    <property type="molecule type" value="Genomic_DNA"/>
</dbReference>
<dbReference type="GO" id="GO:0009002">
    <property type="term" value="F:serine-type D-Ala-D-Ala carboxypeptidase activity"/>
    <property type="evidence" value="ECO:0007669"/>
    <property type="project" value="UniProtKB-EC"/>
</dbReference>
<keyword evidence="9" id="KW-0573">Peptidoglycan synthesis</keyword>
<dbReference type="InterPro" id="IPR005543">
    <property type="entry name" value="PASTA_dom"/>
</dbReference>
<evidence type="ECO:0000313" key="17">
    <source>
        <dbReference type="EMBL" id="MBB6627660.1"/>
    </source>
</evidence>
<dbReference type="InterPro" id="IPR036950">
    <property type="entry name" value="PBP_transglycosylase"/>
</dbReference>
<comment type="catalytic activity">
    <reaction evidence="12">
        <text>Preferential cleavage: (Ac)2-L-Lys-D-Ala-|-D-Ala. Also transpeptidation of peptidyl-alanyl moieties that are N-acyl substituents of D-alanine.</text>
        <dbReference type="EC" id="3.4.16.4"/>
    </reaction>
</comment>
<dbReference type="GO" id="GO:0006508">
    <property type="term" value="P:proteolysis"/>
    <property type="evidence" value="ECO:0007669"/>
    <property type="project" value="UniProtKB-KW"/>
</dbReference>
<evidence type="ECO:0000313" key="18">
    <source>
        <dbReference type="Proteomes" id="UP000523955"/>
    </source>
</evidence>
<gene>
    <name evidence="17" type="ORF">H5V45_10030</name>
</gene>
<evidence type="ECO:0000256" key="15">
    <source>
        <dbReference type="SAM" id="Phobius"/>
    </source>
</evidence>
<dbReference type="FunFam" id="1.10.3810.10:FF:000001">
    <property type="entry name" value="Penicillin-binding protein 1A"/>
    <property type="match status" value="1"/>
</dbReference>
<evidence type="ECO:0000256" key="12">
    <source>
        <dbReference type="ARBA" id="ARBA00034000"/>
    </source>
</evidence>
<keyword evidence="15" id="KW-1133">Transmembrane helix</keyword>
<dbReference type="Pfam" id="PF03793">
    <property type="entry name" value="PASTA"/>
    <property type="match status" value="1"/>
</dbReference>
<evidence type="ECO:0000256" key="1">
    <source>
        <dbReference type="ARBA" id="ARBA00007090"/>
    </source>
</evidence>
<evidence type="ECO:0000256" key="2">
    <source>
        <dbReference type="ARBA" id="ARBA00007739"/>
    </source>
</evidence>
<dbReference type="InterPro" id="IPR023346">
    <property type="entry name" value="Lysozyme-like_dom_sf"/>
</dbReference>
<comment type="similarity">
    <text evidence="1">In the C-terminal section; belongs to the transpeptidase family.</text>
</comment>
<keyword evidence="6" id="KW-0808">Transferase</keyword>
<dbReference type="AlphaFoldDB" id="A0A7X0VAS6"/>
<dbReference type="GO" id="GO:0071555">
    <property type="term" value="P:cell wall organization"/>
    <property type="evidence" value="ECO:0007669"/>
    <property type="project" value="UniProtKB-KW"/>
</dbReference>
<dbReference type="GO" id="GO:0008658">
    <property type="term" value="F:penicillin binding"/>
    <property type="evidence" value="ECO:0007669"/>
    <property type="project" value="InterPro"/>
</dbReference>
<organism evidence="17 18">
    <name type="scientific">Nocardioides luti</name>
    <dbReference type="NCBI Taxonomy" id="2761101"/>
    <lineage>
        <taxon>Bacteria</taxon>
        <taxon>Bacillati</taxon>
        <taxon>Actinomycetota</taxon>
        <taxon>Actinomycetes</taxon>
        <taxon>Propionibacteriales</taxon>
        <taxon>Nocardioidaceae</taxon>
        <taxon>Nocardioides</taxon>
    </lineage>
</organism>
<dbReference type="PROSITE" id="PS51178">
    <property type="entry name" value="PASTA"/>
    <property type="match status" value="1"/>
</dbReference>